<evidence type="ECO:0000256" key="9">
    <source>
        <dbReference type="SAM" id="MobiDB-lite"/>
    </source>
</evidence>
<keyword evidence="3 10" id="KW-0812">Transmembrane</keyword>
<dbReference type="PANTHER" id="PTHR12791">
    <property type="entry name" value="GOLGI SNARE BET1-RELATED"/>
    <property type="match status" value="1"/>
</dbReference>
<evidence type="ECO:0000259" key="11">
    <source>
        <dbReference type="PROSITE" id="PS50192"/>
    </source>
</evidence>
<evidence type="ECO:0000256" key="4">
    <source>
        <dbReference type="ARBA" id="ARBA00022927"/>
    </source>
</evidence>
<dbReference type="CDD" id="cd15853">
    <property type="entry name" value="SNARE_Bet1"/>
    <property type="match status" value="1"/>
</dbReference>
<dbReference type="InterPro" id="IPR039899">
    <property type="entry name" value="BET1_SNARE"/>
</dbReference>
<evidence type="ECO:0000313" key="12">
    <source>
        <dbReference type="EMBL" id="KIR43118.1"/>
    </source>
</evidence>
<reference evidence="12 13" key="1">
    <citation type="submission" date="2015-01" db="EMBL/GenBank/DDBJ databases">
        <title>The Genome Sequence of Cryptococcus gattii Ram5.</title>
        <authorList>
            <consortium name="The Broad Institute Genomics Platform"/>
            <person name="Cuomo C."/>
            <person name="Litvintseva A."/>
            <person name="Chen Y."/>
            <person name="Heitman J."/>
            <person name="Sun S."/>
            <person name="Springer D."/>
            <person name="Dromer F."/>
            <person name="Young S."/>
            <person name="Zeng Q."/>
            <person name="Gargeya S."/>
            <person name="Abouelleil A."/>
            <person name="Alvarado L."/>
            <person name="Chapman S.B."/>
            <person name="Gainer-Dewar J."/>
            <person name="Goldberg J."/>
            <person name="Griggs A."/>
            <person name="Gujja S."/>
            <person name="Hansen M."/>
            <person name="Howarth C."/>
            <person name="Imamovic A."/>
            <person name="Larimer J."/>
            <person name="Murphy C."/>
            <person name="Naylor J."/>
            <person name="Pearson M."/>
            <person name="Priest M."/>
            <person name="Roberts A."/>
            <person name="Saif S."/>
            <person name="Shea T."/>
            <person name="Sykes S."/>
            <person name="Wortman J."/>
            <person name="Nusbaum C."/>
            <person name="Birren B."/>
        </authorList>
    </citation>
    <scope>NUCLEOTIDE SEQUENCE [LARGE SCALE GENOMIC DNA]</scope>
    <source>
        <strain evidence="12 13">Ram5</strain>
    </source>
</reference>
<keyword evidence="13" id="KW-1185">Reference proteome</keyword>
<dbReference type="AlphaFoldDB" id="A0A0D0U4M4"/>
<evidence type="ECO:0000256" key="7">
    <source>
        <dbReference type="ARBA" id="ARBA00023136"/>
    </source>
</evidence>
<keyword evidence="7 10" id="KW-0472">Membrane</keyword>
<dbReference type="GO" id="GO:0015031">
    <property type="term" value="P:protein transport"/>
    <property type="evidence" value="ECO:0007669"/>
    <property type="project" value="UniProtKB-KW"/>
</dbReference>
<proteinExistence type="predicted"/>
<sequence length="143" mass="15901">MPRSALIRLPHSLDFPPEKTETDTAAKNSATDQTLENQNEEELNSLHSKIKSLRSVTIDILDDANRQNDQLDRTTNTFSSFASSLFSTSRHHSRSIAANSALRQYRMIAYIVMGVVVLWLVLKVWRSGAGPTAPAATPLEGEY</sequence>
<evidence type="ECO:0000256" key="3">
    <source>
        <dbReference type="ARBA" id="ARBA00022692"/>
    </source>
</evidence>
<dbReference type="OrthoDB" id="3063237at2759"/>
<evidence type="ECO:0000256" key="2">
    <source>
        <dbReference type="ARBA" id="ARBA00022448"/>
    </source>
</evidence>
<evidence type="ECO:0000256" key="10">
    <source>
        <dbReference type="SAM" id="Phobius"/>
    </source>
</evidence>
<comment type="subcellular location">
    <subcellularLocation>
        <location evidence="8">Endomembrane system</location>
        <topology evidence="8">Single-pass type IV membrane protein</topology>
    </subcellularLocation>
    <subcellularLocation>
        <location evidence="1">Golgi apparatus membrane</location>
    </subcellularLocation>
</comment>
<protein>
    <recommendedName>
        <fullName evidence="11">t-SNARE coiled-coil homology domain-containing protein</fullName>
    </recommendedName>
</protein>
<dbReference type="EMBL" id="KN847897">
    <property type="protein sequence ID" value="KIR43118.1"/>
    <property type="molecule type" value="Genomic_DNA"/>
</dbReference>
<dbReference type="Gene3D" id="1.20.5.110">
    <property type="match status" value="1"/>
</dbReference>
<dbReference type="GO" id="GO:0000139">
    <property type="term" value="C:Golgi membrane"/>
    <property type="evidence" value="ECO:0007669"/>
    <property type="project" value="UniProtKB-SubCell"/>
</dbReference>
<feature type="domain" description="T-SNARE coiled-coil homology" evidence="11">
    <location>
        <begin position="33"/>
        <end position="95"/>
    </location>
</feature>
<keyword evidence="2" id="KW-0813">Transport</keyword>
<organism evidence="12 13">
    <name type="scientific">Cryptococcus deuterogattii Ram5</name>
    <dbReference type="NCBI Taxonomy" id="1296110"/>
    <lineage>
        <taxon>Eukaryota</taxon>
        <taxon>Fungi</taxon>
        <taxon>Dikarya</taxon>
        <taxon>Basidiomycota</taxon>
        <taxon>Agaricomycotina</taxon>
        <taxon>Tremellomycetes</taxon>
        <taxon>Tremellales</taxon>
        <taxon>Cryptococcaceae</taxon>
        <taxon>Cryptococcus</taxon>
        <taxon>Cryptococcus gattii species complex</taxon>
    </lineage>
</organism>
<feature type="compositionally biased region" description="Polar residues" evidence="9">
    <location>
        <begin position="25"/>
        <end position="34"/>
    </location>
</feature>
<evidence type="ECO:0000313" key="13">
    <source>
        <dbReference type="Proteomes" id="UP000053392"/>
    </source>
</evidence>
<keyword evidence="6" id="KW-0333">Golgi apparatus</keyword>
<name>A0A0D0U4M4_9TREE</name>
<keyword evidence="5 10" id="KW-1133">Transmembrane helix</keyword>
<dbReference type="InterPro" id="IPR000727">
    <property type="entry name" value="T_SNARE_dom"/>
</dbReference>
<evidence type="ECO:0000256" key="6">
    <source>
        <dbReference type="ARBA" id="ARBA00023034"/>
    </source>
</evidence>
<dbReference type="HOGENOM" id="CLU_150783_0_0_1"/>
<accession>A0A0D0U4M4</accession>
<dbReference type="SUPFAM" id="SSF58038">
    <property type="entry name" value="SNARE fusion complex"/>
    <property type="match status" value="1"/>
</dbReference>
<evidence type="ECO:0000256" key="8">
    <source>
        <dbReference type="ARBA" id="ARBA00046280"/>
    </source>
</evidence>
<keyword evidence="4" id="KW-0653">Protein transport</keyword>
<evidence type="ECO:0000256" key="5">
    <source>
        <dbReference type="ARBA" id="ARBA00022989"/>
    </source>
</evidence>
<gene>
    <name evidence="12" type="ORF">I313_01327</name>
</gene>
<dbReference type="Proteomes" id="UP000053392">
    <property type="component" value="Unassembled WGS sequence"/>
</dbReference>
<dbReference type="PROSITE" id="PS50192">
    <property type="entry name" value="T_SNARE"/>
    <property type="match status" value="1"/>
</dbReference>
<feature type="region of interest" description="Disordered" evidence="9">
    <location>
        <begin position="1"/>
        <end position="42"/>
    </location>
</feature>
<feature type="transmembrane region" description="Helical" evidence="10">
    <location>
        <begin position="107"/>
        <end position="125"/>
    </location>
</feature>
<evidence type="ECO:0000256" key="1">
    <source>
        <dbReference type="ARBA" id="ARBA00004394"/>
    </source>
</evidence>